<dbReference type="Proteomes" id="UP001161160">
    <property type="component" value="Unassembled WGS sequence"/>
</dbReference>
<reference evidence="2" key="1">
    <citation type="submission" date="2023-04" db="EMBL/GenBank/DDBJ databases">
        <title>Genome Encyclopedia of Bacteria and Archaea VI: Functional Genomics of Type Strains.</title>
        <authorList>
            <person name="Whitman W."/>
        </authorList>
    </citation>
    <scope>NUCLEOTIDE SEQUENCE</scope>
    <source>
        <strain evidence="2">Enz.4-51</strain>
    </source>
</reference>
<feature type="region of interest" description="Disordered" evidence="1">
    <location>
        <begin position="1"/>
        <end position="27"/>
    </location>
</feature>
<evidence type="ECO:0000256" key="1">
    <source>
        <dbReference type="SAM" id="MobiDB-lite"/>
    </source>
</evidence>
<organism evidence="2 3">
    <name type="scientific">Polynucleobacter sphagniphilus</name>
    <dbReference type="NCBI Taxonomy" id="1743169"/>
    <lineage>
        <taxon>Bacteria</taxon>
        <taxon>Pseudomonadati</taxon>
        <taxon>Pseudomonadota</taxon>
        <taxon>Betaproteobacteria</taxon>
        <taxon>Burkholderiales</taxon>
        <taxon>Burkholderiaceae</taxon>
        <taxon>Polynucleobacter</taxon>
    </lineage>
</organism>
<dbReference type="EMBL" id="JARXYA010000026">
    <property type="protein sequence ID" value="MDH6504985.1"/>
    <property type="molecule type" value="Genomic_DNA"/>
</dbReference>
<accession>A0AA43S651</accession>
<evidence type="ECO:0000313" key="2">
    <source>
        <dbReference type="EMBL" id="MDH6504985.1"/>
    </source>
</evidence>
<evidence type="ECO:0000313" key="3">
    <source>
        <dbReference type="Proteomes" id="UP001161160"/>
    </source>
</evidence>
<feature type="compositionally biased region" description="Basic and acidic residues" evidence="1">
    <location>
        <begin position="13"/>
        <end position="27"/>
    </location>
</feature>
<comment type="caution">
    <text evidence="2">The sequence shown here is derived from an EMBL/GenBank/DDBJ whole genome shotgun (WGS) entry which is preliminary data.</text>
</comment>
<sequence>MTKKASLENGEAESSKKEGLEGLSDYEQRLQDANGLRRRVQSKREIMEELSRARFPWEDEG</sequence>
<dbReference type="AlphaFoldDB" id="A0AA43S651"/>
<name>A0AA43S651_9BURK</name>
<gene>
    <name evidence="2" type="ORF">M2127_002315</name>
</gene>
<keyword evidence="3" id="KW-1185">Reference proteome</keyword>
<protein>
    <submittedName>
        <fullName evidence="2">Uncharacterized protein</fullName>
    </submittedName>
</protein>
<dbReference type="RefSeq" id="WP_280757143.1">
    <property type="nucleotide sequence ID" value="NZ_JARXXW010000024.1"/>
</dbReference>
<proteinExistence type="predicted"/>